<evidence type="ECO:0000256" key="1">
    <source>
        <dbReference type="ARBA" id="ARBA00022857"/>
    </source>
</evidence>
<dbReference type="Proteomes" id="UP000250321">
    <property type="component" value="Unassembled WGS sequence"/>
</dbReference>
<dbReference type="PANTHER" id="PTHR43899">
    <property type="entry name" value="RH59310P"/>
    <property type="match status" value="1"/>
</dbReference>
<dbReference type="PANTHER" id="PTHR43899:SF25">
    <property type="entry name" value="ENOYL-(ACYL CARRIER) REDUCTASE"/>
    <property type="match status" value="1"/>
</dbReference>
<comment type="similarity">
    <text evidence="3">Belongs to the short-chain dehydrogenases/reductases (SDR) family.</text>
</comment>
<dbReference type="GO" id="GO:0045703">
    <property type="term" value="F:ketoreductase activity"/>
    <property type="evidence" value="ECO:0007669"/>
    <property type="project" value="TreeGrafter"/>
</dbReference>
<keyword evidence="5" id="KW-1185">Reference proteome</keyword>
<keyword evidence="2" id="KW-0560">Oxidoreductase</keyword>
<dbReference type="EMBL" id="PJQY01001082">
    <property type="protein sequence ID" value="PQQ05472.1"/>
    <property type="molecule type" value="Genomic_DNA"/>
</dbReference>
<dbReference type="CDD" id="cd05356">
    <property type="entry name" value="17beta-HSD1_like_SDR_c"/>
    <property type="match status" value="1"/>
</dbReference>
<name>A0A314YDF2_PRUYE</name>
<gene>
    <name evidence="4" type="ORF">Pyn_10540</name>
</gene>
<dbReference type="Pfam" id="PF00106">
    <property type="entry name" value="adh_short"/>
    <property type="match status" value="1"/>
</dbReference>
<dbReference type="STRING" id="2094558.A0A314YDF2"/>
<dbReference type="InterPro" id="IPR036291">
    <property type="entry name" value="NAD(P)-bd_dom_sf"/>
</dbReference>
<dbReference type="Gene3D" id="3.40.50.720">
    <property type="entry name" value="NAD(P)-binding Rossmann-like Domain"/>
    <property type="match status" value="1"/>
</dbReference>
<evidence type="ECO:0000256" key="3">
    <source>
        <dbReference type="RuleBase" id="RU000363"/>
    </source>
</evidence>
<keyword evidence="1" id="KW-0521">NADP</keyword>
<evidence type="ECO:0000256" key="2">
    <source>
        <dbReference type="ARBA" id="ARBA00023002"/>
    </source>
</evidence>
<reference evidence="4 5" key="1">
    <citation type="submission" date="2018-02" db="EMBL/GenBank/DDBJ databases">
        <title>Draft genome of wild Prunus yedoensis var. nudiflora.</title>
        <authorList>
            <person name="Baek S."/>
            <person name="Kim J.-H."/>
            <person name="Choi K."/>
            <person name="Kim G.-B."/>
            <person name="Cho A."/>
            <person name="Jang H."/>
            <person name="Shin C.-H."/>
            <person name="Yu H.-J."/>
            <person name="Mun J.-H."/>
        </authorList>
    </citation>
    <scope>NUCLEOTIDE SEQUENCE [LARGE SCALE GENOMIC DNA]</scope>
    <source>
        <strain evidence="5">cv. Jeju island</strain>
        <tissue evidence="4">Leaf</tissue>
    </source>
</reference>
<comment type="caution">
    <text evidence="4">The sequence shown here is derived from an EMBL/GenBank/DDBJ whole genome shotgun (WGS) entry which is preliminary data.</text>
</comment>
<dbReference type="SUPFAM" id="SSF51735">
    <property type="entry name" value="NAD(P)-binding Rossmann-fold domains"/>
    <property type="match status" value="1"/>
</dbReference>
<dbReference type="GO" id="GO:0005783">
    <property type="term" value="C:endoplasmic reticulum"/>
    <property type="evidence" value="ECO:0007669"/>
    <property type="project" value="TreeGrafter"/>
</dbReference>
<accession>A0A314YDF2</accession>
<dbReference type="PRINTS" id="PR00080">
    <property type="entry name" value="SDRFAMILY"/>
</dbReference>
<organism evidence="4 5">
    <name type="scientific">Prunus yedoensis var. nudiflora</name>
    <dbReference type="NCBI Taxonomy" id="2094558"/>
    <lineage>
        <taxon>Eukaryota</taxon>
        <taxon>Viridiplantae</taxon>
        <taxon>Streptophyta</taxon>
        <taxon>Embryophyta</taxon>
        <taxon>Tracheophyta</taxon>
        <taxon>Spermatophyta</taxon>
        <taxon>Magnoliopsida</taxon>
        <taxon>eudicotyledons</taxon>
        <taxon>Gunneridae</taxon>
        <taxon>Pentapetalae</taxon>
        <taxon>rosids</taxon>
        <taxon>fabids</taxon>
        <taxon>Rosales</taxon>
        <taxon>Rosaceae</taxon>
        <taxon>Amygdaloideae</taxon>
        <taxon>Amygdaleae</taxon>
        <taxon>Prunus</taxon>
    </lineage>
</organism>
<dbReference type="PIRSF" id="PIRSF000126">
    <property type="entry name" value="11-beta-HSD1"/>
    <property type="match status" value="1"/>
</dbReference>
<dbReference type="PRINTS" id="PR00081">
    <property type="entry name" value="GDHRDH"/>
</dbReference>
<protein>
    <submittedName>
        <fullName evidence="4">Very-long-chain 3-oxoacyl-CoA reductase 1-like</fullName>
    </submittedName>
</protein>
<sequence>MEFQELFTVVATTIGFISLCKTSINFLRWVWVMFLRPPKNLKEYGSWALITGAADGIGRALAFEMAAKGLNLVLLDRNVSKLEATANEIHERFGARVEIKKIVMDLAKLSGEEIAKAIEEEIKGLDVGVLVNNAGVAYSYGKFFHEVDDLELMDSIKVNMEAATWITWVVLPSMLKKKKGAIVNIGSGSGSSAIPSFPLYTNYAASKAYLSMFSRSISLEYKQHGIDIQCQIPMFVSTRLSRTKAYPLFVPTPETYSKASIRCIGYEHQCSPYWGHSVQCLVTHPLPDFVLSAFIFWYSLRIRKRGQLKNLHKKNMAP</sequence>
<dbReference type="AlphaFoldDB" id="A0A314YDF2"/>
<dbReference type="InterPro" id="IPR051019">
    <property type="entry name" value="VLCFA-Steroid_DH"/>
</dbReference>
<proteinExistence type="inferred from homology"/>
<dbReference type="OrthoDB" id="5545019at2759"/>
<dbReference type="InterPro" id="IPR002347">
    <property type="entry name" value="SDR_fam"/>
</dbReference>
<evidence type="ECO:0000313" key="5">
    <source>
        <dbReference type="Proteomes" id="UP000250321"/>
    </source>
</evidence>
<dbReference type="FunFam" id="3.40.50.720:FF:000137">
    <property type="entry name" value="Hydroxysteroid (17-beta) dehydrogenase 3"/>
    <property type="match status" value="1"/>
</dbReference>
<evidence type="ECO:0000313" key="4">
    <source>
        <dbReference type="EMBL" id="PQQ05472.1"/>
    </source>
</evidence>